<dbReference type="RefSeq" id="WP_137275197.1">
    <property type="nucleotide sequence ID" value="NZ_QKNX01000001.1"/>
</dbReference>
<evidence type="ECO:0000313" key="4">
    <source>
        <dbReference type="Proteomes" id="UP000308037"/>
    </source>
</evidence>
<evidence type="ECO:0000313" key="3">
    <source>
        <dbReference type="EMBL" id="TKR27897.1"/>
    </source>
</evidence>
<keyword evidence="4" id="KW-1185">Reference proteome</keyword>
<dbReference type="EMBL" id="QKNX01000001">
    <property type="protein sequence ID" value="TKR27897.1"/>
    <property type="molecule type" value="Genomic_DNA"/>
</dbReference>
<organism evidence="3 4">
    <name type="scientific">Natronomonas salsuginis</name>
    <dbReference type="NCBI Taxonomy" id="2217661"/>
    <lineage>
        <taxon>Archaea</taxon>
        <taxon>Methanobacteriati</taxon>
        <taxon>Methanobacteriota</taxon>
        <taxon>Stenosarchaea group</taxon>
        <taxon>Halobacteria</taxon>
        <taxon>Halobacteriales</taxon>
        <taxon>Natronomonadaceae</taxon>
        <taxon>Natronomonas</taxon>
    </lineage>
</organism>
<dbReference type="OrthoDB" id="186853at2157"/>
<proteinExistence type="predicted"/>
<feature type="domain" description="DUF7511" evidence="2">
    <location>
        <begin position="30"/>
        <end position="67"/>
    </location>
</feature>
<reference evidence="3 4" key="1">
    <citation type="submission" date="2019-04" db="EMBL/GenBank/DDBJ databases">
        <title>Natronomonas sp. F20-122 a newhaloarchaeon isolated from a saline saltern of Isla Bacuta, Huelva, Spain.</title>
        <authorList>
            <person name="Duran-Viseras A."/>
            <person name="Sanchez-Porro C."/>
            <person name="Ventosa A."/>
        </authorList>
    </citation>
    <scope>NUCLEOTIDE SEQUENCE [LARGE SCALE GENOMIC DNA]</scope>
    <source>
        <strain evidence="3 4">F20-122</strain>
    </source>
</reference>
<name>A0A4U5JJH8_9EURY</name>
<dbReference type="AlphaFoldDB" id="A0A4U5JJH8"/>
<feature type="region of interest" description="Disordered" evidence="1">
    <location>
        <begin position="1"/>
        <end position="34"/>
    </location>
</feature>
<dbReference type="Pfam" id="PF24351">
    <property type="entry name" value="DUF7511"/>
    <property type="match status" value="1"/>
</dbReference>
<gene>
    <name evidence="3" type="ORF">DM868_02090</name>
</gene>
<sequence>MTDSTSGFGSKRGRASGHPYTLEVLPNGPDDPNGEYTFVPQNADGDERLTQWISADRGVIVELSAWR</sequence>
<evidence type="ECO:0000259" key="2">
    <source>
        <dbReference type="Pfam" id="PF24351"/>
    </source>
</evidence>
<protein>
    <recommendedName>
        <fullName evidence="2">DUF7511 domain-containing protein</fullName>
    </recommendedName>
</protein>
<accession>A0A4U5JJH8</accession>
<dbReference type="Proteomes" id="UP000308037">
    <property type="component" value="Unassembled WGS sequence"/>
</dbReference>
<comment type="caution">
    <text evidence="3">The sequence shown here is derived from an EMBL/GenBank/DDBJ whole genome shotgun (WGS) entry which is preliminary data.</text>
</comment>
<dbReference type="InterPro" id="IPR055933">
    <property type="entry name" value="DUF7511"/>
</dbReference>
<evidence type="ECO:0000256" key="1">
    <source>
        <dbReference type="SAM" id="MobiDB-lite"/>
    </source>
</evidence>